<evidence type="ECO:0008006" key="9">
    <source>
        <dbReference type="Google" id="ProtNLM"/>
    </source>
</evidence>
<dbReference type="Proteomes" id="UP001642540">
    <property type="component" value="Unassembled WGS sequence"/>
</dbReference>
<evidence type="ECO:0000313" key="7">
    <source>
        <dbReference type="EMBL" id="CAL8143918.1"/>
    </source>
</evidence>
<evidence type="ECO:0000256" key="4">
    <source>
        <dbReference type="ARBA" id="ARBA00022989"/>
    </source>
</evidence>
<keyword evidence="2" id="KW-1003">Cell membrane</keyword>
<evidence type="ECO:0000256" key="3">
    <source>
        <dbReference type="ARBA" id="ARBA00022692"/>
    </source>
</evidence>
<dbReference type="Pfam" id="PF08395">
    <property type="entry name" value="7tm_7"/>
    <property type="match status" value="1"/>
</dbReference>
<gene>
    <name evidence="7" type="ORF">ODALV1_LOCUS29996</name>
</gene>
<dbReference type="EMBL" id="CAXLJM020000160">
    <property type="protein sequence ID" value="CAL8143918.1"/>
    <property type="molecule type" value="Genomic_DNA"/>
</dbReference>
<proteinExistence type="predicted"/>
<evidence type="ECO:0000313" key="8">
    <source>
        <dbReference type="Proteomes" id="UP001642540"/>
    </source>
</evidence>
<evidence type="ECO:0000256" key="2">
    <source>
        <dbReference type="ARBA" id="ARBA00022475"/>
    </source>
</evidence>
<organism evidence="7 8">
    <name type="scientific">Orchesella dallaii</name>
    <dbReference type="NCBI Taxonomy" id="48710"/>
    <lineage>
        <taxon>Eukaryota</taxon>
        <taxon>Metazoa</taxon>
        <taxon>Ecdysozoa</taxon>
        <taxon>Arthropoda</taxon>
        <taxon>Hexapoda</taxon>
        <taxon>Collembola</taxon>
        <taxon>Entomobryomorpha</taxon>
        <taxon>Entomobryoidea</taxon>
        <taxon>Orchesellidae</taxon>
        <taxon>Orchesellinae</taxon>
        <taxon>Orchesella</taxon>
    </lineage>
</organism>
<feature type="transmembrane region" description="Helical" evidence="6">
    <location>
        <begin position="104"/>
        <end position="128"/>
    </location>
</feature>
<accession>A0ABP1S5F2</accession>
<feature type="transmembrane region" description="Helical" evidence="6">
    <location>
        <begin position="433"/>
        <end position="451"/>
    </location>
</feature>
<evidence type="ECO:0000256" key="1">
    <source>
        <dbReference type="ARBA" id="ARBA00004651"/>
    </source>
</evidence>
<evidence type="ECO:0000256" key="6">
    <source>
        <dbReference type="SAM" id="Phobius"/>
    </source>
</evidence>
<dbReference type="InterPro" id="IPR013604">
    <property type="entry name" value="7TM_chemorcpt"/>
</dbReference>
<keyword evidence="4 6" id="KW-1133">Transmembrane helix</keyword>
<name>A0ABP1S5F2_9HEXA</name>
<evidence type="ECO:0000256" key="5">
    <source>
        <dbReference type="ARBA" id="ARBA00023136"/>
    </source>
</evidence>
<feature type="transmembrane region" description="Helical" evidence="6">
    <location>
        <begin position="62"/>
        <end position="84"/>
    </location>
</feature>
<keyword evidence="8" id="KW-1185">Reference proteome</keyword>
<protein>
    <recommendedName>
        <fullName evidence="9">Gustatory receptor</fullName>
    </recommendedName>
</protein>
<reference evidence="7 8" key="1">
    <citation type="submission" date="2024-08" db="EMBL/GenBank/DDBJ databases">
        <authorList>
            <person name="Cucini C."/>
            <person name="Frati F."/>
        </authorList>
    </citation>
    <scope>NUCLEOTIDE SEQUENCE [LARGE SCALE GENOMIC DNA]</scope>
</reference>
<comment type="caution">
    <text evidence="7">The sequence shown here is derived from an EMBL/GenBank/DDBJ whole genome shotgun (WGS) entry which is preliminary data.</text>
</comment>
<keyword evidence="3 6" id="KW-0812">Transmembrane</keyword>
<feature type="transmembrane region" description="Helical" evidence="6">
    <location>
        <begin position="356"/>
        <end position="376"/>
    </location>
</feature>
<keyword evidence="5 6" id="KW-0472">Membrane</keyword>
<sequence>MAKLNEIFRKLTNFKNPLASNNTPVEKVFETVGTVGRFLCIFPTKVKVNFGKKNEIPRYHTISTAFSIITIISSVLAILIPAYPFLKKIKNERNLVSLSSTDHFALKTFLAVFLISRLFAPMLCLLYCKSIGILIQNIANYDQSFNIINKTPLITKRFCFLFAGSLWDTITDGIASYPVMVQGFKNSEFSSLPSTLGIDNPTLSVIHCYSGRIYGEIGVVFYTFCMLYFGRLITQRIDDMKNSLAGNDLTENNFVEMKELVSTGVIRRESHQVVETTKLVESNVSIISKELCKTAIKQLANLVEILKCFENAFGTFIVMYFGFSVIILVMTVFCVASYTIHYKGENMDSLFYSKDFIGLFLAIGLSCMRMTAFVECGESLLRRGKLLMVHITHLDPTLGDAEDHKLVRHLQRIAANTDFSFNANGYFLLNRQLIPSIIVAVLTFTIVLAQFKTGDL</sequence>
<feature type="transmembrane region" description="Helical" evidence="6">
    <location>
        <begin position="317"/>
        <end position="340"/>
    </location>
</feature>
<comment type="subcellular location">
    <subcellularLocation>
        <location evidence="1">Cell membrane</location>
        <topology evidence="1">Multi-pass membrane protein</topology>
    </subcellularLocation>
</comment>